<dbReference type="EMBL" id="JACLAU010000001">
    <property type="protein sequence ID" value="MBC2650302.1"/>
    <property type="molecule type" value="Genomic_DNA"/>
</dbReference>
<reference evidence="3 4" key="1">
    <citation type="submission" date="2020-08" db="EMBL/GenBank/DDBJ databases">
        <title>The genome sequence of Novosphingobium flavum 4Y4.</title>
        <authorList>
            <person name="Liu Y."/>
        </authorList>
    </citation>
    <scope>NUCLEOTIDE SEQUENCE [LARGE SCALE GENOMIC DNA]</scope>
    <source>
        <strain evidence="3 4">4Y4</strain>
    </source>
</reference>
<dbReference type="GO" id="GO:0010181">
    <property type="term" value="F:FMN binding"/>
    <property type="evidence" value="ECO:0007669"/>
    <property type="project" value="InterPro"/>
</dbReference>
<sequence>MPAPVGIVTSTTDGGEPIGLAMSALMPVCLEPPAMAICVNRSASAHAPLVESGQFCINLLHSGLDAHMRPFADPAERASRFTQADWQRHDPSGLWYIVGAAANLFCTISERVAHGTHDLIIGRVDALYAAEGDDVLGWGNGALGRLQPLVTA</sequence>
<feature type="domain" description="Flavin reductase like" evidence="2">
    <location>
        <begin position="1"/>
        <end position="145"/>
    </location>
</feature>
<dbReference type="GO" id="GO:0042602">
    <property type="term" value="F:riboflavin reductase (NADPH) activity"/>
    <property type="evidence" value="ECO:0007669"/>
    <property type="project" value="TreeGrafter"/>
</dbReference>
<protein>
    <submittedName>
        <fullName evidence="3">Flavin reductase</fullName>
    </submittedName>
</protein>
<dbReference type="SMART" id="SM00903">
    <property type="entry name" value="Flavin_Reduct"/>
    <property type="match status" value="1"/>
</dbReference>
<organism evidence="3 4">
    <name type="scientific">Novosphingobium aerophilum</name>
    <dbReference type="NCBI Taxonomy" id="2839843"/>
    <lineage>
        <taxon>Bacteria</taxon>
        <taxon>Pseudomonadati</taxon>
        <taxon>Pseudomonadota</taxon>
        <taxon>Alphaproteobacteria</taxon>
        <taxon>Sphingomonadales</taxon>
        <taxon>Sphingomonadaceae</taxon>
        <taxon>Novosphingobium</taxon>
    </lineage>
</organism>
<evidence type="ECO:0000259" key="2">
    <source>
        <dbReference type="SMART" id="SM00903"/>
    </source>
</evidence>
<dbReference type="PANTHER" id="PTHR30466">
    <property type="entry name" value="FLAVIN REDUCTASE"/>
    <property type="match status" value="1"/>
</dbReference>
<dbReference type="Pfam" id="PF01613">
    <property type="entry name" value="Flavin_Reduct"/>
    <property type="match status" value="1"/>
</dbReference>
<comment type="caution">
    <text evidence="3">The sequence shown here is derived from an EMBL/GenBank/DDBJ whole genome shotgun (WGS) entry which is preliminary data.</text>
</comment>
<dbReference type="InterPro" id="IPR050268">
    <property type="entry name" value="NADH-dep_flavin_reductase"/>
</dbReference>
<dbReference type="Gene3D" id="2.30.110.10">
    <property type="entry name" value="Electron Transport, Fmn-binding Protein, Chain A"/>
    <property type="match status" value="1"/>
</dbReference>
<proteinExistence type="predicted"/>
<dbReference type="InterPro" id="IPR012349">
    <property type="entry name" value="Split_barrel_FMN-bd"/>
</dbReference>
<gene>
    <name evidence="3" type="ORF">H7F49_01120</name>
</gene>
<evidence type="ECO:0000313" key="4">
    <source>
        <dbReference type="Proteomes" id="UP000520156"/>
    </source>
</evidence>
<evidence type="ECO:0000313" key="3">
    <source>
        <dbReference type="EMBL" id="MBC2650302.1"/>
    </source>
</evidence>
<evidence type="ECO:0000256" key="1">
    <source>
        <dbReference type="ARBA" id="ARBA00023002"/>
    </source>
</evidence>
<dbReference type="Proteomes" id="UP000520156">
    <property type="component" value="Unassembled WGS sequence"/>
</dbReference>
<accession>A0A7X1KAR5</accession>
<keyword evidence="4" id="KW-1185">Reference proteome</keyword>
<dbReference type="AlphaFoldDB" id="A0A7X1KAR5"/>
<keyword evidence="1" id="KW-0560">Oxidoreductase</keyword>
<dbReference type="InterPro" id="IPR002563">
    <property type="entry name" value="Flavin_Rdtase-like_dom"/>
</dbReference>
<name>A0A7X1KAR5_9SPHN</name>
<dbReference type="PANTHER" id="PTHR30466:SF1">
    <property type="entry name" value="FMN REDUCTASE (NADH) RUTF"/>
    <property type="match status" value="1"/>
</dbReference>
<dbReference type="SUPFAM" id="SSF50475">
    <property type="entry name" value="FMN-binding split barrel"/>
    <property type="match status" value="1"/>
</dbReference>